<dbReference type="AlphaFoldDB" id="A0A848L2L2"/>
<protein>
    <submittedName>
        <fullName evidence="1">Uncharacterized protein</fullName>
    </submittedName>
</protein>
<name>A0A848L2L2_9ACTN</name>
<comment type="caution">
    <text evidence="1">The sequence shown here is derived from an EMBL/GenBank/DDBJ whole genome shotgun (WGS) entry which is preliminary data.</text>
</comment>
<dbReference type="RefSeq" id="WP_170195349.1">
    <property type="nucleotide sequence ID" value="NZ_JABBNB010000017.1"/>
</dbReference>
<evidence type="ECO:0000313" key="1">
    <source>
        <dbReference type="EMBL" id="NMO02843.1"/>
    </source>
</evidence>
<gene>
    <name evidence="1" type="ORF">HH308_16645</name>
</gene>
<dbReference type="Proteomes" id="UP000550729">
    <property type="component" value="Unassembled WGS sequence"/>
</dbReference>
<organism evidence="1 2">
    <name type="scientific">Gordonia asplenii</name>
    <dbReference type="NCBI Taxonomy" id="2725283"/>
    <lineage>
        <taxon>Bacteria</taxon>
        <taxon>Bacillati</taxon>
        <taxon>Actinomycetota</taxon>
        <taxon>Actinomycetes</taxon>
        <taxon>Mycobacteriales</taxon>
        <taxon>Gordoniaceae</taxon>
        <taxon>Gordonia</taxon>
    </lineage>
</organism>
<proteinExistence type="predicted"/>
<reference evidence="1 2" key="1">
    <citation type="submission" date="2020-04" db="EMBL/GenBank/DDBJ databases">
        <title>Gordonia sp. nov. TBRC 11910.</title>
        <authorList>
            <person name="Suriyachadkun C."/>
        </authorList>
    </citation>
    <scope>NUCLEOTIDE SEQUENCE [LARGE SCALE GENOMIC DNA]</scope>
    <source>
        <strain evidence="1 2">TBRC 11910</strain>
    </source>
</reference>
<dbReference type="EMBL" id="JABBNB010000017">
    <property type="protein sequence ID" value="NMO02843.1"/>
    <property type="molecule type" value="Genomic_DNA"/>
</dbReference>
<sequence length="159" mass="16153">MTLTAILPTLRASIPDPIDLRRWPASTRATVCDIVIGGCSTSSIAAQDGTPCVFDAAASDAAHARSVVITRVSAVVAVDDSMPSYALPELILDADLSRVGADWQVARLIGRASTAKVATFVLAGRSPMVVDLPADVGVGDVLVAPRGPGSTDDGALSAG</sequence>
<accession>A0A848L2L2</accession>
<evidence type="ECO:0000313" key="2">
    <source>
        <dbReference type="Proteomes" id="UP000550729"/>
    </source>
</evidence>
<keyword evidence="2" id="KW-1185">Reference proteome</keyword>